<evidence type="ECO:0000313" key="4">
    <source>
        <dbReference type="EMBL" id="KAL1511805.1"/>
    </source>
</evidence>
<feature type="domain" description="EF-hand" evidence="3">
    <location>
        <begin position="136"/>
        <end position="171"/>
    </location>
</feature>
<dbReference type="PROSITE" id="PS50222">
    <property type="entry name" value="EF_HAND_2"/>
    <property type="match status" value="2"/>
</dbReference>
<evidence type="ECO:0000256" key="1">
    <source>
        <dbReference type="SAM" id="MobiDB-lite"/>
    </source>
</evidence>
<dbReference type="InterPro" id="IPR011992">
    <property type="entry name" value="EF-hand-dom_pair"/>
</dbReference>
<dbReference type="SMART" id="SM00054">
    <property type="entry name" value="EFh"/>
    <property type="match status" value="3"/>
</dbReference>
<dbReference type="EMBL" id="JBGBPQ010000013">
    <property type="protein sequence ID" value="KAL1511805.1"/>
    <property type="molecule type" value="Genomic_DNA"/>
</dbReference>
<accession>A0AB34J577</accession>
<gene>
    <name evidence="4" type="ORF">AB1Y20_005091</name>
</gene>
<dbReference type="SUPFAM" id="SSF48097">
    <property type="entry name" value="Regulator of G-protein signaling, RGS"/>
    <property type="match status" value="1"/>
</dbReference>
<dbReference type="PRINTS" id="PR01301">
    <property type="entry name" value="RGSPROTEIN"/>
</dbReference>
<dbReference type="Gene3D" id="1.10.238.10">
    <property type="entry name" value="EF-hand"/>
    <property type="match status" value="1"/>
</dbReference>
<evidence type="ECO:0000259" key="2">
    <source>
        <dbReference type="PROSITE" id="PS50132"/>
    </source>
</evidence>
<comment type="caution">
    <text evidence="4">The sequence shown here is derived from an EMBL/GenBank/DDBJ whole genome shotgun (WGS) entry which is preliminary data.</text>
</comment>
<dbReference type="SUPFAM" id="SSF47473">
    <property type="entry name" value="EF-hand"/>
    <property type="match status" value="1"/>
</dbReference>
<dbReference type="InterPro" id="IPR002048">
    <property type="entry name" value="EF_hand_dom"/>
</dbReference>
<dbReference type="Gene3D" id="1.10.167.10">
    <property type="entry name" value="Regulator of G-protein Signalling 4, domain 2"/>
    <property type="match status" value="1"/>
</dbReference>
<dbReference type="Pfam" id="PF00615">
    <property type="entry name" value="RGS"/>
    <property type="match status" value="1"/>
</dbReference>
<dbReference type="InterPro" id="IPR016137">
    <property type="entry name" value="RGS"/>
</dbReference>
<organism evidence="4 5">
    <name type="scientific">Prymnesium parvum</name>
    <name type="common">Toxic golden alga</name>
    <dbReference type="NCBI Taxonomy" id="97485"/>
    <lineage>
        <taxon>Eukaryota</taxon>
        <taxon>Haptista</taxon>
        <taxon>Haptophyta</taxon>
        <taxon>Prymnesiophyceae</taxon>
        <taxon>Prymnesiales</taxon>
        <taxon>Prymnesiaceae</taxon>
        <taxon>Prymnesium</taxon>
    </lineage>
</organism>
<dbReference type="SMART" id="SM00315">
    <property type="entry name" value="RGS"/>
    <property type="match status" value="1"/>
</dbReference>
<dbReference type="CDD" id="cd07440">
    <property type="entry name" value="RGS"/>
    <property type="match status" value="1"/>
</dbReference>
<sequence>MLLAQNLPSLYVLPNPDSRFDCASFRRGGHSLARACQWGLPSKPHDEAADVPTLSREQNESMEQMVAAMEVSMSRFSTDAKNSAHELFKTYRKSIIQTQPSGPLVAEEEAPQPPPERLSINRKMKKEKLRSLLQAVDDEIFRFLFRLFDPDGTGEVDSEHFVMAIALIKSMHDAPLDHQIATAFYMFDIENTGQLSKRDFISMIEATVAINLGRLLVTEEGKQFIEQQLALEYSQETLLFWQEARKFRESEMDDAARRAEARRLMDKYVVEGSELQVNLPHSMVKKITAQLDLVVNSAQPVPRDLFTAAENEVFQLMDRNAYHRFRSDPSAVESVCEDFFRHADKDQRGVISFSEYKAWVMQHPEVLVFFEQLSSSIGSLVDRTKNPAEMQWPAVMPRSTQMEKEGITQTITEQPVNEEKTDQISL</sequence>
<dbReference type="Proteomes" id="UP001515480">
    <property type="component" value="Unassembled WGS sequence"/>
</dbReference>
<evidence type="ECO:0000259" key="3">
    <source>
        <dbReference type="PROSITE" id="PS50222"/>
    </source>
</evidence>
<proteinExistence type="predicted"/>
<dbReference type="PANTHER" id="PTHR10845">
    <property type="entry name" value="REGULATOR OF G PROTEIN SIGNALING"/>
    <property type="match status" value="1"/>
</dbReference>
<keyword evidence="5" id="KW-1185">Reference proteome</keyword>
<dbReference type="PROSITE" id="PS50132">
    <property type="entry name" value="RGS"/>
    <property type="match status" value="1"/>
</dbReference>
<protein>
    <recommendedName>
        <fullName evidence="6">Calmodulin</fullName>
    </recommendedName>
</protein>
<dbReference type="InterPro" id="IPR044926">
    <property type="entry name" value="RGS_subdomain_2"/>
</dbReference>
<dbReference type="PANTHER" id="PTHR10845:SF192">
    <property type="entry name" value="DOUBLE HIT, ISOFORM B"/>
    <property type="match status" value="1"/>
</dbReference>
<feature type="region of interest" description="Disordered" evidence="1">
    <location>
        <begin position="99"/>
        <end position="118"/>
    </location>
</feature>
<name>A0AB34J577_PRYPA</name>
<dbReference type="GO" id="GO:0005509">
    <property type="term" value="F:calcium ion binding"/>
    <property type="evidence" value="ECO:0007669"/>
    <property type="project" value="InterPro"/>
</dbReference>
<evidence type="ECO:0008006" key="6">
    <source>
        <dbReference type="Google" id="ProtNLM"/>
    </source>
</evidence>
<dbReference type="AlphaFoldDB" id="A0AB34J577"/>
<feature type="domain" description="RGS" evidence="2">
    <location>
        <begin position="211"/>
        <end position="325"/>
    </location>
</feature>
<dbReference type="InterPro" id="IPR036305">
    <property type="entry name" value="RGS_sf"/>
</dbReference>
<reference evidence="4 5" key="1">
    <citation type="journal article" date="2024" name="Science">
        <title>Giant polyketide synthase enzymes in the biosynthesis of giant marine polyether toxins.</title>
        <authorList>
            <person name="Fallon T.R."/>
            <person name="Shende V.V."/>
            <person name="Wierzbicki I.H."/>
            <person name="Pendleton A.L."/>
            <person name="Watervoot N.F."/>
            <person name="Auber R.P."/>
            <person name="Gonzalez D.J."/>
            <person name="Wisecaver J.H."/>
            <person name="Moore B.S."/>
        </authorList>
    </citation>
    <scope>NUCLEOTIDE SEQUENCE [LARGE SCALE GENOMIC DNA]</scope>
    <source>
        <strain evidence="4 5">12B1</strain>
    </source>
</reference>
<dbReference type="Pfam" id="PF13833">
    <property type="entry name" value="EF-hand_8"/>
    <property type="match status" value="1"/>
</dbReference>
<feature type="domain" description="EF-hand" evidence="3">
    <location>
        <begin position="331"/>
        <end position="366"/>
    </location>
</feature>
<evidence type="ECO:0000313" key="5">
    <source>
        <dbReference type="Proteomes" id="UP001515480"/>
    </source>
</evidence>